<organism evidence="2">
    <name type="scientific">Candidatus Thiocaldithrix dubininis</name>
    <dbReference type="NCBI Taxonomy" id="3080823"/>
    <lineage>
        <taxon>Bacteria</taxon>
        <taxon>Pseudomonadati</taxon>
        <taxon>Pseudomonadota</taxon>
        <taxon>Gammaproteobacteria</taxon>
        <taxon>Thiotrichales</taxon>
        <taxon>Thiotrichaceae</taxon>
        <taxon>Candidatus Thiocaldithrix</taxon>
    </lineage>
</organism>
<dbReference type="Gene3D" id="1.10.1660.10">
    <property type="match status" value="1"/>
</dbReference>
<feature type="coiled-coil region" evidence="1">
    <location>
        <begin position="87"/>
        <end position="114"/>
    </location>
</feature>
<dbReference type="Proteomes" id="UP001300672">
    <property type="component" value="Chromosome"/>
</dbReference>
<evidence type="ECO:0000313" key="2">
    <source>
        <dbReference type="EMBL" id="WGZ91512.1"/>
    </source>
</evidence>
<dbReference type="EMBL" id="CP124755">
    <property type="protein sequence ID" value="WGZ91512.1"/>
    <property type="molecule type" value="Genomic_DNA"/>
</dbReference>
<dbReference type="AlphaFoldDB" id="A0AA95H5Y2"/>
<keyword evidence="1" id="KW-0175">Coiled coil</keyword>
<reference evidence="2" key="2">
    <citation type="submission" date="2023-04" db="EMBL/GenBank/DDBJ databases">
        <authorList>
            <person name="Beletskiy A.V."/>
            <person name="Mardanov A.V."/>
            <person name="Ravin N.V."/>
        </authorList>
    </citation>
    <scope>NUCLEOTIDE SEQUENCE</scope>
    <source>
        <strain evidence="2">GKL-01</strain>
    </source>
</reference>
<evidence type="ECO:0000256" key="1">
    <source>
        <dbReference type="SAM" id="Coils"/>
    </source>
</evidence>
<reference evidence="2" key="1">
    <citation type="journal article" date="2023" name="Int. J. Mol. Sci.">
        <title>Metagenomics Revealed a New Genus 'Candidatus Thiocaldithrix dubininis' gen. nov., sp. nov. and a New Species 'Candidatus Thiothrix putei' sp. nov. in the Family Thiotrichaceae, Some Members of Which Have Traits of Both Na+- and H+-Motive Energetics.</title>
        <authorList>
            <person name="Ravin N.V."/>
            <person name="Muntyan M.S."/>
            <person name="Smolyakov D.D."/>
            <person name="Rudenko T.S."/>
            <person name="Beletsky A.V."/>
            <person name="Mardanov A.V."/>
            <person name="Grabovich M.Y."/>
        </authorList>
    </citation>
    <scope>NUCLEOTIDE SEQUENCE</scope>
    <source>
        <strain evidence="2">GKL-01</strain>
    </source>
</reference>
<name>A0AA95H5Y2_9GAMM</name>
<dbReference type="Pfam" id="PF13591">
    <property type="entry name" value="MerR_2"/>
    <property type="match status" value="1"/>
</dbReference>
<protein>
    <submittedName>
        <fullName evidence="2">Chaperone modulator CbpM</fullName>
    </submittedName>
</protein>
<accession>A0AA95H5Y2</accession>
<gene>
    <name evidence="2" type="ORF">QJT80_03340</name>
</gene>
<proteinExistence type="predicted"/>
<dbReference type="KEGG" id="tdu:QJT80_03340"/>
<sequence length="115" mass="12896">MANPNLEQLSGLLLDHAQTLSLAELCRCCAIPAEQVLIMVEQGIIEPQETRITTSRWVFASPQILRLKAAMRLQHDLGINIAGAALALDLLDEVKQLRQQLKAYQRRLDTIEAHE</sequence>